<name>A0A212DJB3_CEREH</name>
<reference evidence="1 2" key="1">
    <citation type="journal article" date="2018" name="Mol. Genet. Genomics">
        <title>The red deer Cervus elaphus genome CerEla1.0: sequencing, annotating, genes, and chromosomes.</title>
        <authorList>
            <person name="Bana N.A."/>
            <person name="Nyiri A."/>
            <person name="Nagy J."/>
            <person name="Frank K."/>
            <person name="Nagy T."/>
            <person name="Steger V."/>
            <person name="Schiller M."/>
            <person name="Lakatos P."/>
            <person name="Sugar L."/>
            <person name="Horn P."/>
            <person name="Barta E."/>
            <person name="Orosz L."/>
        </authorList>
    </citation>
    <scope>NUCLEOTIDE SEQUENCE [LARGE SCALE GENOMIC DNA]</scope>
    <source>
        <strain evidence="1">Hungarian</strain>
    </source>
</reference>
<evidence type="ECO:0000313" key="2">
    <source>
        <dbReference type="Proteomes" id="UP000242450"/>
    </source>
</evidence>
<comment type="caution">
    <text evidence="1">The sequence shown here is derived from an EMBL/GenBank/DDBJ whole genome shotgun (WGS) entry which is preliminary data.</text>
</comment>
<protein>
    <submittedName>
        <fullName evidence="1">Uncharacterized protein</fullName>
    </submittedName>
</protein>
<dbReference type="EMBL" id="MKHE01000001">
    <property type="protein sequence ID" value="OWK18244.1"/>
    <property type="molecule type" value="Genomic_DNA"/>
</dbReference>
<accession>A0A212DJB3</accession>
<gene>
    <name evidence="1" type="ORF">Celaphus_00008825</name>
</gene>
<dbReference type="Proteomes" id="UP000242450">
    <property type="component" value="Chromosome 1"/>
</dbReference>
<organism evidence="1 2">
    <name type="scientific">Cervus elaphus hippelaphus</name>
    <name type="common">European red deer</name>
    <dbReference type="NCBI Taxonomy" id="46360"/>
    <lineage>
        <taxon>Eukaryota</taxon>
        <taxon>Metazoa</taxon>
        <taxon>Chordata</taxon>
        <taxon>Craniata</taxon>
        <taxon>Vertebrata</taxon>
        <taxon>Euteleostomi</taxon>
        <taxon>Mammalia</taxon>
        <taxon>Eutheria</taxon>
        <taxon>Laurasiatheria</taxon>
        <taxon>Artiodactyla</taxon>
        <taxon>Ruminantia</taxon>
        <taxon>Pecora</taxon>
        <taxon>Cervidae</taxon>
        <taxon>Cervinae</taxon>
        <taxon>Cervus</taxon>
    </lineage>
</organism>
<proteinExistence type="predicted"/>
<feature type="non-terminal residue" evidence="1">
    <location>
        <position position="56"/>
    </location>
</feature>
<keyword evidence="2" id="KW-1185">Reference proteome</keyword>
<evidence type="ECO:0000313" key="1">
    <source>
        <dbReference type="EMBL" id="OWK18244.1"/>
    </source>
</evidence>
<sequence>MWTQGLWKQGQDECLEPQQRSRRLLHSGWRLGLGHAGGFDRVLLQVQGRSEENEAI</sequence>
<dbReference type="AlphaFoldDB" id="A0A212DJB3"/>